<comment type="caution">
    <text evidence="5">The sequence shown here is derived from an EMBL/GenBank/DDBJ whole genome shotgun (WGS) entry which is preliminary data.</text>
</comment>
<evidence type="ECO:0000256" key="2">
    <source>
        <dbReference type="ARBA" id="ARBA00024438"/>
    </source>
</evidence>
<reference evidence="5 6" key="1">
    <citation type="submission" date="2020-08" db="EMBL/GenBank/DDBJ databases">
        <title>Genome public.</title>
        <authorList>
            <person name="Liu C."/>
            <person name="Sun Q."/>
        </authorList>
    </citation>
    <scope>NUCLEOTIDE SEQUENCE [LARGE SCALE GENOMIC DNA]</scope>
    <source>
        <strain evidence="5 6">BX0805</strain>
    </source>
</reference>
<dbReference type="InterPro" id="IPR027383">
    <property type="entry name" value="Znf_put"/>
</dbReference>
<gene>
    <name evidence="5" type="ORF">H8Z76_02255</name>
</gene>
<accession>A0ABR7I7G9</accession>
<dbReference type="Pfam" id="PF13490">
    <property type="entry name" value="zf-HC2"/>
    <property type="match status" value="1"/>
</dbReference>
<dbReference type="RefSeq" id="WP_186981531.1">
    <property type="nucleotide sequence ID" value="NZ_JACOQH010000001.1"/>
</dbReference>
<name>A0ABR7I7G9_9FIRM</name>
<evidence type="ECO:0000313" key="5">
    <source>
        <dbReference type="EMBL" id="MBC5752857.1"/>
    </source>
</evidence>
<feature type="transmembrane region" description="Helical" evidence="3">
    <location>
        <begin position="80"/>
        <end position="101"/>
    </location>
</feature>
<feature type="transmembrane region" description="Helical" evidence="3">
    <location>
        <begin position="107"/>
        <end position="127"/>
    </location>
</feature>
<feature type="transmembrane region" description="Helical" evidence="3">
    <location>
        <begin position="158"/>
        <end position="184"/>
    </location>
</feature>
<organism evidence="5 6">
    <name type="scientific">Roseburia yibonii</name>
    <dbReference type="NCBI Taxonomy" id="2763063"/>
    <lineage>
        <taxon>Bacteria</taxon>
        <taxon>Bacillati</taxon>
        <taxon>Bacillota</taxon>
        <taxon>Clostridia</taxon>
        <taxon>Lachnospirales</taxon>
        <taxon>Lachnospiraceae</taxon>
        <taxon>Roseburia</taxon>
    </lineage>
</organism>
<dbReference type="EMBL" id="JACOQH010000001">
    <property type="protein sequence ID" value="MBC5752857.1"/>
    <property type="molecule type" value="Genomic_DNA"/>
</dbReference>
<keyword evidence="6" id="KW-1185">Reference proteome</keyword>
<sequence>MSRENSRDCDLVQDLLPLYLDDACSASSKKVVEEHLAECAACREVVQKLKDHTVEDVIAAESESVLAHHAKRERTAAFKAGIIIAGLLILPVLITLIVGMANGGGLGVFFVTLASMLLVGAMTAVPLLSLKNRLSRTILCGVGALLLILFFVDRMNGGGGFLIVAIPTILGLSVPLFPVLLHAVRLPAALSDKKGLLTMAWDTVWLFLTICIVCVRDGSMEELRGGLTVAAVYMLGVWLVFWLARYAKLNRFKKAGCIAAVCGLWTAFGQDICNWLLGEGIRLTICSADFSSWNTDLQINANVYLIVLIGSLVLGGFLFVAGLIKERKRG</sequence>
<dbReference type="InterPro" id="IPR041916">
    <property type="entry name" value="Anti_sigma_zinc_sf"/>
</dbReference>
<feature type="transmembrane region" description="Helical" evidence="3">
    <location>
        <begin position="196"/>
        <end position="215"/>
    </location>
</feature>
<dbReference type="Gene3D" id="1.10.10.1320">
    <property type="entry name" value="Anti-sigma factor, zinc-finger domain"/>
    <property type="match status" value="1"/>
</dbReference>
<evidence type="ECO:0000256" key="3">
    <source>
        <dbReference type="SAM" id="Phobius"/>
    </source>
</evidence>
<comment type="similarity">
    <text evidence="1">Belongs to the zinc-associated anti-sigma factor (ZAS) superfamily. Anti-sigma-W factor family.</text>
</comment>
<evidence type="ECO:0000313" key="6">
    <source>
        <dbReference type="Proteomes" id="UP000621540"/>
    </source>
</evidence>
<feature type="domain" description="Putative zinc-finger" evidence="4">
    <location>
        <begin position="9"/>
        <end position="43"/>
    </location>
</feature>
<keyword evidence="3" id="KW-0472">Membrane</keyword>
<feature type="transmembrane region" description="Helical" evidence="3">
    <location>
        <begin position="303"/>
        <end position="324"/>
    </location>
</feature>
<protein>
    <recommendedName>
        <fullName evidence="2">Anti-sigma-W factor RsiW</fullName>
    </recommendedName>
</protein>
<feature type="transmembrane region" description="Helical" evidence="3">
    <location>
        <begin position="227"/>
        <end position="244"/>
    </location>
</feature>
<feature type="transmembrane region" description="Helical" evidence="3">
    <location>
        <begin position="134"/>
        <end position="152"/>
    </location>
</feature>
<keyword evidence="3" id="KW-0812">Transmembrane</keyword>
<keyword evidence="3" id="KW-1133">Transmembrane helix</keyword>
<evidence type="ECO:0000259" key="4">
    <source>
        <dbReference type="Pfam" id="PF13490"/>
    </source>
</evidence>
<proteinExistence type="inferred from homology"/>
<evidence type="ECO:0000256" key="1">
    <source>
        <dbReference type="ARBA" id="ARBA00024353"/>
    </source>
</evidence>
<dbReference type="Proteomes" id="UP000621540">
    <property type="component" value="Unassembled WGS sequence"/>
</dbReference>